<dbReference type="GO" id="GO:0006310">
    <property type="term" value="P:DNA recombination"/>
    <property type="evidence" value="ECO:0007669"/>
    <property type="project" value="UniProtKB-KW"/>
</dbReference>
<evidence type="ECO:0000259" key="9">
    <source>
        <dbReference type="Pfam" id="PF00149"/>
    </source>
</evidence>
<comment type="caution">
    <text evidence="11">The sequence shown here is derived from an EMBL/GenBank/DDBJ whole genome shotgun (WGS) entry which is preliminary data.</text>
</comment>
<dbReference type="RefSeq" id="WP_204518828.1">
    <property type="nucleotide sequence ID" value="NZ_BAABIN010000014.1"/>
</dbReference>
<evidence type="ECO:0000313" key="11">
    <source>
        <dbReference type="EMBL" id="MBM7591088.1"/>
    </source>
</evidence>
<keyword evidence="7 8" id="KW-0233">DNA recombination</keyword>
<keyword evidence="12" id="KW-1185">Reference proteome</keyword>
<accession>A0A938Y0S6</accession>
<proteinExistence type="inferred from homology"/>
<evidence type="ECO:0000256" key="7">
    <source>
        <dbReference type="ARBA" id="ARBA00023172"/>
    </source>
</evidence>
<dbReference type="InterPro" id="IPR041796">
    <property type="entry name" value="Mre11_N"/>
</dbReference>
<keyword evidence="8" id="KW-0255">Endonuclease</keyword>
<comment type="subunit">
    <text evidence="2 8">Heterodimer of SbcC and SbcD.</text>
</comment>
<dbReference type="PANTHER" id="PTHR30337">
    <property type="entry name" value="COMPONENT OF ATP-DEPENDENT DSDNA EXONUCLEASE"/>
    <property type="match status" value="1"/>
</dbReference>
<dbReference type="Pfam" id="PF12320">
    <property type="entry name" value="SbcD_C"/>
    <property type="match status" value="1"/>
</dbReference>
<dbReference type="InterPro" id="IPR050535">
    <property type="entry name" value="DNA_Repair-Maintenance_Comp"/>
</dbReference>
<evidence type="ECO:0000256" key="6">
    <source>
        <dbReference type="ARBA" id="ARBA00022839"/>
    </source>
</evidence>
<keyword evidence="5 8" id="KW-0378">Hydrolase</keyword>
<gene>
    <name evidence="8" type="primary">sbcD</name>
    <name evidence="11" type="ORF">JOD01_002714</name>
</gene>
<evidence type="ECO:0000256" key="1">
    <source>
        <dbReference type="ARBA" id="ARBA00010555"/>
    </source>
</evidence>
<evidence type="ECO:0000259" key="10">
    <source>
        <dbReference type="Pfam" id="PF12320"/>
    </source>
</evidence>
<dbReference type="InterPro" id="IPR004593">
    <property type="entry name" value="SbcD"/>
</dbReference>
<dbReference type="CDD" id="cd00840">
    <property type="entry name" value="MPP_Mre11_N"/>
    <property type="match status" value="1"/>
</dbReference>
<sequence length="420" mass="47192">MRILHTADWHFGRMLEGIDRREEQAAFVDEICHIVEEQAVDLVLIAGDVYDSVNPPAWAEELFYDALERLANGGKRGVVVIAGNHDQPERVRAAAPLARKHGIVLLGLPKEAPVIEKADPTKVQIVAGGSSWFELAIPGVEHTAVVLALPYPSESRLKELLSESFTQEQMQQAFSDRIEQLFAALAQHFRDDTVNLVTSHLFVMGGKESDSERPIQIGGALTVRPSAFPPNAHYVALGHLHRLQKLSEQPLVRYSGSPLAYSFSEAGQSKAVVIIDAVPQQPVQEQIIYLQSGKPLVRWKATEGIAQVEQWLAEGRDAGSWIELELHVKDVIDPAEFQRLRKLSDDFVKIQRVLLRDETGERTSAEQENREELSAEQLFCRFYERKRGMQPDEQVIRLFNQLMQERDEDAEGQAIETDLA</sequence>
<keyword evidence="6 8" id="KW-0269">Exonuclease</keyword>
<evidence type="ECO:0000256" key="5">
    <source>
        <dbReference type="ARBA" id="ARBA00022801"/>
    </source>
</evidence>
<feature type="domain" description="Nuclease SbcCD subunit D C-terminal" evidence="10">
    <location>
        <begin position="294"/>
        <end position="386"/>
    </location>
</feature>
<evidence type="ECO:0000256" key="4">
    <source>
        <dbReference type="ARBA" id="ARBA00022722"/>
    </source>
</evidence>
<protein>
    <recommendedName>
        <fullName evidence="3 8">Nuclease SbcCD subunit D</fullName>
    </recommendedName>
</protein>
<organism evidence="11 12">
    <name type="scientific">Brevibacillus fulvus</name>
    <dbReference type="NCBI Taxonomy" id="1125967"/>
    <lineage>
        <taxon>Bacteria</taxon>
        <taxon>Bacillati</taxon>
        <taxon>Bacillota</taxon>
        <taxon>Bacilli</taxon>
        <taxon>Bacillales</taxon>
        <taxon>Paenibacillaceae</taxon>
        <taxon>Brevibacillus</taxon>
    </lineage>
</organism>
<keyword evidence="8" id="KW-0235">DNA replication</keyword>
<dbReference type="InterPro" id="IPR026843">
    <property type="entry name" value="SbcD_C"/>
</dbReference>
<keyword evidence="4 8" id="KW-0540">Nuclease</keyword>
<dbReference type="PANTHER" id="PTHR30337:SF0">
    <property type="entry name" value="NUCLEASE SBCCD SUBUNIT D"/>
    <property type="match status" value="1"/>
</dbReference>
<dbReference type="Pfam" id="PF00149">
    <property type="entry name" value="Metallophos"/>
    <property type="match status" value="1"/>
</dbReference>
<dbReference type="NCBIfam" id="TIGR00619">
    <property type="entry name" value="sbcd"/>
    <property type="match status" value="1"/>
</dbReference>
<dbReference type="Gene3D" id="3.60.21.10">
    <property type="match status" value="1"/>
</dbReference>
<dbReference type="GO" id="GO:0008408">
    <property type="term" value="F:3'-5' exonuclease activity"/>
    <property type="evidence" value="ECO:0007669"/>
    <property type="project" value="InterPro"/>
</dbReference>
<dbReference type="GO" id="GO:0006260">
    <property type="term" value="P:DNA replication"/>
    <property type="evidence" value="ECO:0007669"/>
    <property type="project" value="UniProtKB-KW"/>
</dbReference>
<dbReference type="InterPro" id="IPR029052">
    <property type="entry name" value="Metallo-depent_PP-like"/>
</dbReference>
<dbReference type="Proteomes" id="UP000717624">
    <property type="component" value="Unassembled WGS sequence"/>
</dbReference>
<reference evidence="11" key="1">
    <citation type="submission" date="2021-01" db="EMBL/GenBank/DDBJ databases">
        <title>Genomic Encyclopedia of Type Strains, Phase IV (KMG-IV): sequencing the most valuable type-strain genomes for metagenomic binning, comparative biology and taxonomic classification.</title>
        <authorList>
            <person name="Goeker M."/>
        </authorList>
    </citation>
    <scope>NUCLEOTIDE SEQUENCE</scope>
    <source>
        <strain evidence="11">DSM 25523</strain>
    </source>
</reference>
<dbReference type="GO" id="GO:0004519">
    <property type="term" value="F:endonuclease activity"/>
    <property type="evidence" value="ECO:0007669"/>
    <property type="project" value="UniProtKB-KW"/>
</dbReference>
<comment type="similarity">
    <text evidence="1 8">Belongs to the SbcD family.</text>
</comment>
<comment type="function">
    <text evidence="8">SbcCD cleaves DNA hairpin structures. These structures can inhibit DNA replication and are intermediates in certain DNA recombination reactions. The complex acts as a 3'-&gt;5' double strand exonuclease that can open hairpins. It also has a 5' single-strand endonuclease activity.</text>
</comment>
<dbReference type="SUPFAM" id="SSF56300">
    <property type="entry name" value="Metallo-dependent phosphatases"/>
    <property type="match status" value="1"/>
</dbReference>
<feature type="domain" description="Calcineurin-like phosphoesterase" evidence="9">
    <location>
        <begin position="1"/>
        <end position="242"/>
    </location>
</feature>
<evidence type="ECO:0000256" key="2">
    <source>
        <dbReference type="ARBA" id="ARBA00011322"/>
    </source>
</evidence>
<dbReference type="EMBL" id="JAFBEB010000009">
    <property type="protein sequence ID" value="MBM7591088.1"/>
    <property type="molecule type" value="Genomic_DNA"/>
</dbReference>
<dbReference type="InterPro" id="IPR004843">
    <property type="entry name" value="Calcineurin-like_PHP"/>
</dbReference>
<evidence type="ECO:0000256" key="8">
    <source>
        <dbReference type="RuleBase" id="RU363069"/>
    </source>
</evidence>
<evidence type="ECO:0000313" key="12">
    <source>
        <dbReference type="Proteomes" id="UP000717624"/>
    </source>
</evidence>
<evidence type="ECO:0000256" key="3">
    <source>
        <dbReference type="ARBA" id="ARBA00013365"/>
    </source>
</evidence>
<dbReference type="AlphaFoldDB" id="A0A938Y0S6"/>
<name>A0A938Y0S6_9BACL</name>